<organism evidence="8 9">
    <name type="scientific">Vogesella aquatica</name>
    <dbReference type="NCBI Taxonomy" id="2984206"/>
    <lineage>
        <taxon>Bacteria</taxon>
        <taxon>Pseudomonadati</taxon>
        <taxon>Pseudomonadota</taxon>
        <taxon>Betaproteobacteria</taxon>
        <taxon>Neisseriales</taxon>
        <taxon>Chromobacteriaceae</taxon>
        <taxon>Vogesella</taxon>
    </lineage>
</organism>
<dbReference type="Gene3D" id="2.40.10.340">
    <property type="entry name" value="Rod shape-determining protein MreC, domain 1"/>
    <property type="match status" value="1"/>
</dbReference>
<evidence type="ECO:0000259" key="7">
    <source>
        <dbReference type="Pfam" id="PF04085"/>
    </source>
</evidence>
<evidence type="ECO:0000256" key="4">
    <source>
        <dbReference type="ARBA" id="ARBA00032089"/>
    </source>
</evidence>
<name>A0ABT5IUS1_9NEIS</name>
<keyword evidence="3 5" id="KW-0133">Cell shape</keyword>
<protein>
    <recommendedName>
        <fullName evidence="2 5">Cell shape-determining protein MreC</fullName>
    </recommendedName>
    <alternativeName>
        <fullName evidence="4 5">Cell shape protein MreC</fullName>
    </alternativeName>
</protein>
<dbReference type="RefSeq" id="WP_272750745.1">
    <property type="nucleotide sequence ID" value="NZ_JAQQLF010000004.1"/>
</dbReference>
<feature type="region of interest" description="Disordered" evidence="6">
    <location>
        <begin position="275"/>
        <end position="301"/>
    </location>
</feature>
<dbReference type="Proteomes" id="UP001219956">
    <property type="component" value="Unassembled WGS sequence"/>
</dbReference>
<reference evidence="8 9" key="1">
    <citation type="submission" date="2023-01" db="EMBL/GenBank/DDBJ databases">
        <title>Novel species of the genus Vogesella isolated from rivers.</title>
        <authorList>
            <person name="Lu H."/>
        </authorList>
    </citation>
    <scope>NUCLEOTIDE SEQUENCE [LARGE SCALE GENOMIC DNA]</scope>
    <source>
        <strain evidence="8 9">DC21W</strain>
    </source>
</reference>
<evidence type="ECO:0000256" key="6">
    <source>
        <dbReference type="SAM" id="MobiDB-lite"/>
    </source>
</evidence>
<evidence type="ECO:0000256" key="2">
    <source>
        <dbReference type="ARBA" id="ARBA00013855"/>
    </source>
</evidence>
<proteinExistence type="inferred from homology"/>
<dbReference type="InterPro" id="IPR055342">
    <property type="entry name" value="MreC_beta-barrel_core"/>
</dbReference>
<comment type="similarity">
    <text evidence="1 5">Belongs to the MreC family.</text>
</comment>
<dbReference type="InterPro" id="IPR042177">
    <property type="entry name" value="Cell/Rod_1"/>
</dbReference>
<evidence type="ECO:0000313" key="8">
    <source>
        <dbReference type="EMBL" id="MDC7716324.1"/>
    </source>
</evidence>
<dbReference type="EMBL" id="JAQQLF010000004">
    <property type="protein sequence ID" value="MDC7716324.1"/>
    <property type="molecule type" value="Genomic_DNA"/>
</dbReference>
<evidence type="ECO:0000313" key="9">
    <source>
        <dbReference type="Proteomes" id="UP001219956"/>
    </source>
</evidence>
<keyword evidence="9" id="KW-1185">Reference proteome</keyword>
<dbReference type="NCBIfam" id="TIGR00219">
    <property type="entry name" value="mreC"/>
    <property type="match status" value="1"/>
</dbReference>
<comment type="caution">
    <text evidence="8">The sequence shown here is derived from an EMBL/GenBank/DDBJ whole genome shotgun (WGS) entry which is preliminary data.</text>
</comment>
<dbReference type="InterPro" id="IPR007221">
    <property type="entry name" value="MreC"/>
</dbReference>
<dbReference type="Gene3D" id="2.40.10.350">
    <property type="entry name" value="Rod shape-determining protein MreC, domain 2"/>
    <property type="match status" value="1"/>
</dbReference>
<evidence type="ECO:0000256" key="5">
    <source>
        <dbReference type="PIRNR" id="PIRNR038471"/>
    </source>
</evidence>
<gene>
    <name evidence="8" type="primary">mreC</name>
    <name evidence="8" type="ORF">PQU95_03690</name>
</gene>
<comment type="function">
    <text evidence="5">Involved in formation and maintenance of cell shape.</text>
</comment>
<dbReference type="PANTHER" id="PTHR34138">
    <property type="entry name" value="CELL SHAPE-DETERMINING PROTEIN MREC"/>
    <property type="match status" value="1"/>
</dbReference>
<dbReference type="PIRSF" id="PIRSF038471">
    <property type="entry name" value="MreC"/>
    <property type="match status" value="1"/>
</dbReference>
<feature type="compositionally biased region" description="Pro residues" evidence="6">
    <location>
        <begin position="276"/>
        <end position="289"/>
    </location>
</feature>
<accession>A0ABT5IUS1</accession>
<sequence length="301" mass="32475">MNFANTPRFSNQGLRPGSQLLLCTLTSLALLVGDSQFGLMDRTRDALSVVLYPIQRAVNMPMAAAAHIGEFFITQTALKQENAALRSRELAQSARLARLTSLEQEVQQLKALNSLRTDSLRAGQLGEVLYTARDPFSYKIIIDKGLDAGLAAGLPVVDERGLVGQVTRVQPLTAEVTLIIDKNQMVPVVNQRTGQRSLLYGYGGGVEVRYLPAAADIQQGDLLVTSGIDGLYSEGIPVARVTRVDRPAGASFARVLCQSIAGVQSSRYMLVLPPRAAMPPRPAPAPQPAKPKKKKDTEDEG</sequence>
<dbReference type="InterPro" id="IPR042175">
    <property type="entry name" value="Cell/Rod_MreC_2"/>
</dbReference>
<evidence type="ECO:0000256" key="1">
    <source>
        <dbReference type="ARBA" id="ARBA00009369"/>
    </source>
</evidence>
<evidence type="ECO:0000256" key="3">
    <source>
        <dbReference type="ARBA" id="ARBA00022960"/>
    </source>
</evidence>
<feature type="domain" description="Rod shape-determining protein MreC beta-barrel core" evidence="7">
    <location>
        <begin position="128"/>
        <end position="272"/>
    </location>
</feature>
<dbReference type="PANTHER" id="PTHR34138:SF1">
    <property type="entry name" value="CELL SHAPE-DETERMINING PROTEIN MREC"/>
    <property type="match status" value="1"/>
</dbReference>
<dbReference type="Pfam" id="PF04085">
    <property type="entry name" value="MreC"/>
    <property type="match status" value="1"/>
</dbReference>